<proteinExistence type="predicted"/>
<reference evidence="2 3" key="1">
    <citation type="submission" date="2022-12" db="EMBL/GenBank/DDBJ databases">
        <title>Metagenome assembled genome from gulf of manar.</title>
        <authorList>
            <person name="Kohli P."/>
            <person name="Pk S."/>
            <person name="Venkata Ramana C."/>
            <person name="Sasikala C."/>
        </authorList>
    </citation>
    <scope>NUCLEOTIDE SEQUENCE [LARGE SCALE GENOMIC DNA]</scope>
    <source>
        <strain evidence="2">JB008</strain>
    </source>
</reference>
<evidence type="ECO:0000313" key="2">
    <source>
        <dbReference type="EMBL" id="MDC7226649.1"/>
    </source>
</evidence>
<dbReference type="Gene3D" id="1.10.3210.10">
    <property type="entry name" value="Hypothetical protein af1432"/>
    <property type="match status" value="1"/>
</dbReference>
<dbReference type="AlphaFoldDB" id="A0AAJ1ICF9"/>
<protein>
    <submittedName>
        <fullName evidence="2">HDIG domain-containing protein</fullName>
    </submittedName>
</protein>
<comment type="caution">
    <text evidence="2">The sequence shown here is derived from an EMBL/GenBank/DDBJ whole genome shotgun (WGS) entry which is preliminary data.</text>
</comment>
<organism evidence="2 3">
    <name type="scientific">Candidatus Thalassospirochaeta sargassi</name>
    <dbReference type="NCBI Taxonomy" id="3119039"/>
    <lineage>
        <taxon>Bacteria</taxon>
        <taxon>Pseudomonadati</taxon>
        <taxon>Spirochaetota</taxon>
        <taxon>Spirochaetia</taxon>
        <taxon>Spirochaetales</taxon>
        <taxon>Spirochaetaceae</taxon>
        <taxon>Candidatus Thalassospirochaeta</taxon>
    </lineage>
</organism>
<feature type="domain" description="HD" evidence="1">
    <location>
        <begin position="22"/>
        <end position="88"/>
    </location>
</feature>
<evidence type="ECO:0000313" key="3">
    <source>
        <dbReference type="Proteomes" id="UP001221217"/>
    </source>
</evidence>
<dbReference type="PANTHER" id="PTHR38659:SF2">
    <property type="entry name" value="HDIG DOMAIN PROTEIN"/>
    <property type="match status" value="1"/>
</dbReference>
<dbReference type="InterPro" id="IPR006675">
    <property type="entry name" value="HDIG_dom"/>
</dbReference>
<gene>
    <name evidence="2" type="ORF">PQJ61_07780</name>
</gene>
<dbReference type="SUPFAM" id="SSF109604">
    <property type="entry name" value="HD-domain/PDEase-like"/>
    <property type="match status" value="1"/>
</dbReference>
<dbReference type="InterPro" id="IPR006674">
    <property type="entry name" value="HD_domain"/>
</dbReference>
<dbReference type="Pfam" id="PF01966">
    <property type="entry name" value="HD"/>
    <property type="match status" value="1"/>
</dbReference>
<dbReference type="Proteomes" id="UP001221217">
    <property type="component" value="Unassembled WGS sequence"/>
</dbReference>
<sequence>MTPTREAAVELFKRYNESDSLFKHALAVESVMRHIAGLNGEDVEKWGIIGLLHDLDYEKYPEEHCKMSEKIMREEGWPEDYIHAVVSHGWGICVHVEPVELMEKYLFATDELTGLVTTTALVRPSKSVLDMAPKSVKKKWKDKRFAAGVDRSIIEKGAGMLGIEVSELIQLTIDGMKTAAAELGLAGE</sequence>
<dbReference type="NCBIfam" id="TIGR00277">
    <property type="entry name" value="HDIG"/>
    <property type="match status" value="1"/>
</dbReference>
<accession>A0AAJ1ICF9</accession>
<dbReference type="EMBL" id="JAQQAL010000015">
    <property type="protein sequence ID" value="MDC7226649.1"/>
    <property type="molecule type" value="Genomic_DNA"/>
</dbReference>
<dbReference type="PANTHER" id="PTHR38659">
    <property type="entry name" value="METAL-DEPENDENT PHOSPHOHYDROLASE"/>
    <property type="match status" value="1"/>
</dbReference>
<evidence type="ECO:0000259" key="1">
    <source>
        <dbReference type="Pfam" id="PF01966"/>
    </source>
</evidence>
<name>A0AAJ1ICF9_9SPIO</name>